<comment type="caution">
    <text evidence="12">The sequence shown here is derived from an EMBL/GenBank/DDBJ whole genome shotgun (WGS) entry which is preliminary data.</text>
</comment>
<feature type="compositionally biased region" description="Low complexity" evidence="9">
    <location>
        <begin position="71"/>
        <end position="81"/>
    </location>
</feature>
<proteinExistence type="inferred from homology"/>
<feature type="domain" description="C2" evidence="11">
    <location>
        <begin position="111"/>
        <end position="237"/>
    </location>
</feature>
<dbReference type="Proteomes" id="UP000494206">
    <property type="component" value="Unassembled WGS sequence"/>
</dbReference>
<evidence type="ECO:0000313" key="12">
    <source>
        <dbReference type="EMBL" id="CAB3410581.1"/>
    </source>
</evidence>
<name>A0A8S1FFM1_9PELO</name>
<dbReference type="Pfam" id="PF26182">
    <property type="entry name" value="Ig_NUP210_5th"/>
    <property type="match status" value="1"/>
</dbReference>
<evidence type="ECO:0000256" key="1">
    <source>
        <dbReference type="ARBA" id="ARBA00004590"/>
    </source>
</evidence>
<evidence type="ECO:0000256" key="3">
    <source>
        <dbReference type="ARBA" id="ARBA00022692"/>
    </source>
</evidence>
<dbReference type="Gene3D" id="2.60.40.150">
    <property type="entry name" value="C2 domain"/>
    <property type="match status" value="2"/>
</dbReference>
<keyword evidence="6 10" id="KW-0472">Membrane</keyword>
<evidence type="ECO:0000313" key="13">
    <source>
        <dbReference type="Proteomes" id="UP000494206"/>
    </source>
</evidence>
<keyword evidence="5 10" id="KW-1133">Transmembrane helix</keyword>
<dbReference type="Pfam" id="PF22957">
    <property type="entry name" value="NUP210_Ig"/>
    <property type="match status" value="1"/>
</dbReference>
<feature type="domain" description="C2" evidence="11">
    <location>
        <begin position="249"/>
        <end position="375"/>
    </location>
</feature>
<dbReference type="Pfam" id="PF24902">
    <property type="entry name" value="Ig_NUP210_9th"/>
    <property type="match status" value="1"/>
</dbReference>
<dbReference type="InterPro" id="IPR055097">
    <property type="entry name" value="Ig_NUP210_2nd"/>
</dbReference>
<dbReference type="Pfam" id="PF22962">
    <property type="entry name" value="Ig_NUP210_7th"/>
    <property type="match status" value="1"/>
</dbReference>
<dbReference type="InterPro" id="IPR055096">
    <property type="entry name" value="Ig_NUP210_1st"/>
</dbReference>
<dbReference type="InterPro" id="IPR045197">
    <property type="entry name" value="NUP210-like"/>
</dbReference>
<dbReference type="Pfam" id="PF24991">
    <property type="entry name" value="Ig_NUP210_4th"/>
    <property type="match status" value="1"/>
</dbReference>
<dbReference type="Pfam" id="PF22963">
    <property type="entry name" value="Ig_NUP210_3rd"/>
    <property type="match status" value="1"/>
</dbReference>
<sequence>MPNYQQGFDKPPGHEWFYLGVGGAAGLAALIAIAALLAVRKRRQYPSLLLPPKQVIAVRGGFAKGPGGLKQSPSPLQSPLSNDSTPSPVVPFQTLLEDRTRKLSPSELPSERGTITFTLSYDPVSLALQVGVINCRHLCELVVSRDGQCLLDPYVKLQLLPEREHRVKTRIVRATTSPQYDEQFTMYGVSSEHINMSTLHFQVVAFDRYSRDTVVGECVYRLGNAELMLNPEMRVEMPLLPRATDSVAARGELLLSLTYQAAFNNLTVVVLKARGLSKNDAGTADPYVKLYLRKDNGERILKKKTHVRRSTLNPVYNESFVFELPEDRLDRAVIDLQVINHDKINRNDVIGRALLNMEDSHVVEVLENPGRQLGNGLEMTKSFPFLLILYCLCSINAYRLNVPRVLLPYHPSVPVSFILEVTHPSGGCFSWRSTRPDVVSVKSIKTNANGCSDKAEIRSVAKPGGIGTSELSAVIFAEDQGSGSTLSCGVTVDEIATISIETTTKVLFVDAAPARMTVDAFNKDGDRFSTLSEIALEWELASTSSNGEKPLRIVPFEQSTYEAPTEIVKLEKNRKKGYVILIEGVGTGTAKLTSKFSDPYLKNVEAHSVELAVVANLLLVPAQDLYMPVNSVVPFQVLIVKQWGTEVVPMPSSSYHLQIDSDDVGLLDTRTSSVRALARGSTAVHLLSSHVDVRAKAGLRPPSTQIHVVDPESVQWQVSGGNWMLQTGKQYAINVEILDEHGNVMFIPDNAKFDTKIDESVMRVDFMSKNGTWMLVTPLKPTKTVLNTKFVAIRDAKGNEVAQSGRVAGEQKATIVEPVRIEPPVIYLPHLNEKKSTINLSAFGGSGIYEWSVADRHIASIETNSGKLIANGLGDTVVKVTDKINPSLFAEAKVFVTDVAGLTFGETARETFVGSDLLLNIKVFGINPDDGVSQISMSDCRNIDVRVTVADSSLMRHQQNAENVLPTIGTGCSTVKLIGLASGDTKVTIYYGGHQASIDVSVYDNFDISHKNVVLGLGSNYRLELSGGPRPWILDPSSFYRKSSESKIVRSEFDHERVVLTCGGEEALESVCITVGNQKSPSLPFPLHAKICTSVCCALPIRLEIFEDDVKPVKCPANVHVMLVESRAKVQLRGHGVCDGSATPLQSINGVEARWKSTNSYNLKIEKTGVDNSNLFAELHSKSKESVESITAEVASIRGFRGNLKSLEAKYDVTITEGLKVSPPTLVLWNEAVSKGNFAINGGSGHFVVNDIPATSSPISIAMRGRALTVTPRNHGQMTLKIVDACLPSQTAEAHVRVADINSLDIEVAQYVEIGKEIEVEIVALDETGATFDKERRALADAQLDVNNQHASLKKIDGLRYILRAESIGTVSLSALAKSTSGRVLTSRPKTVQIFSPIMLQPKFLTLIPEAKFQLEVVGGPQPTPPLDFALNDSKIATVASNALITSSHLGYTSITGTVRVGDGHVTKDSVVLRVVSLSGITLAASARRIETGGRVNLRLRGIVHGSSDEEPFAFGGAIYPFKVTWSVSDPLVLQSVHPLGSGVSESSENQFAIWFDALRSGSVTIKAKVEVHKNAKKHFVGSETTFYAETTVTVEDALSLIEPKMAVPAVRVATNSQTKLVTAWSQAMFSVPSEYSTRVSVSPDGTLTTNGREGAAAISVRRIDSSDNETALIPITVSRVYSLDVHPTVELRNAVDSSPLIHLPVGAQIQLNVVARDVRGRALSSSSSSSINYRPHRFDLTDIAASNNNYTLTITMKSPGETVIRIADTTNSHISTFVRLSASESILPPSAHKYSHDLVVSDVMCLQANILSGGARWSSKSSSQGRIEWIDESLGVGQLAKAGDTFIKLHADEQTIHSKVTIIEPHHLRFTEKSKPSLVVNDESSTYLFSVSAATNHTSSGKLNSIYGDCSPEQISLFDSIRPPFECRVSFVRKSKTLPAVNWLRASPVFQNDVGYACEIRKLDSSMMASGIAIPDELASTQYDLEIEAKWILDATNVKSGKTIVPFHFAMFAEESELVFSNMEQTDTALSVWAPAYDLKNVIVRGCEGDIVTVQKLYGKTDKHSAKSNAFYNVRLNIKSAALFSEHARKCRVVVENTQTGQTIQIPITIQILDETAKQVYNALDRQGFIDFMLLIAHKYNNMIPTMLWTCVIGLVILAACIYAKMKIWENRGAFDDTAINSTIHQTSLASSLSSSANSSAMFRDSPIFRSTPIAGSPSISVGPRDRLRAAAHLGSSGDGRIWSTEKR</sequence>
<evidence type="ECO:0000259" key="11">
    <source>
        <dbReference type="PROSITE" id="PS50004"/>
    </source>
</evidence>
<dbReference type="EMBL" id="CADEPM010000011">
    <property type="protein sequence ID" value="CAB3410581.1"/>
    <property type="molecule type" value="Genomic_DNA"/>
</dbReference>
<evidence type="ECO:0000256" key="9">
    <source>
        <dbReference type="SAM" id="MobiDB-lite"/>
    </source>
</evidence>
<feature type="transmembrane region" description="Helical" evidence="10">
    <location>
        <begin position="16"/>
        <end position="39"/>
    </location>
</feature>
<dbReference type="Pfam" id="PF22967">
    <property type="entry name" value="Ig_NUP210_1st"/>
    <property type="match status" value="1"/>
</dbReference>
<dbReference type="InterPro" id="IPR055094">
    <property type="entry name" value="NUP210_Ig15"/>
</dbReference>
<dbReference type="Pfam" id="PF22969">
    <property type="entry name" value="Ig_NUP210_2nd"/>
    <property type="match status" value="1"/>
</dbReference>
<dbReference type="SUPFAM" id="SSF49373">
    <property type="entry name" value="Invasin/intimin cell-adhesion fragments"/>
    <property type="match status" value="1"/>
</dbReference>
<dbReference type="Pfam" id="PF22959">
    <property type="entry name" value="Ig_NUP210_15th"/>
    <property type="match status" value="1"/>
</dbReference>
<protein>
    <recommendedName>
        <fullName evidence="11">C2 domain-containing protein</fullName>
    </recommendedName>
</protein>
<dbReference type="FunFam" id="2.60.40.150:FF:000308">
    <property type="entry name" value="CRE-SNT-4 protein"/>
    <property type="match status" value="1"/>
</dbReference>
<evidence type="ECO:0000256" key="7">
    <source>
        <dbReference type="ARBA" id="ARBA00023180"/>
    </source>
</evidence>
<dbReference type="InterPro" id="IPR058779">
    <property type="entry name" value="Ig_NUP210_13th"/>
</dbReference>
<dbReference type="InterPro" id="IPR008964">
    <property type="entry name" value="Invasin/intimin_cell_adhesion"/>
</dbReference>
<comment type="subcellular location">
    <subcellularLocation>
        <location evidence="1">Nucleus membrane</location>
        <topology evidence="1">Single-pass membrane protein</topology>
    </subcellularLocation>
</comment>
<evidence type="ECO:0000256" key="10">
    <source>
        <dbReference type="SAM" id="Phobius"/>
    </source>
</evidence>
<dbReference type="Pfam" id="PF00168">
    <property type="entry name" value="C2"/>
    <property type="match status" value="2"/>
</dbReference>
<dbReference type="InterPro" id="IPR056899">
    <property type="entry name" value="Ig_NUP210_9th"/>
</dbReference>
<dbReference type="InterPro" id="IPR055095">
    <property type="entry name" value="NUP210_Ig_C"/>
</dbReference>
<dbReference type="InterPro" id="IPR055098">
    <property type="entry name" value="Ig_NUP210_3rd"/>
</dbReference>
<dbReference type="PANTHER" id="PTHR23019:SF0">
    <property type="entry name" value="NUCLEAR PORE MEMBRANE GLYCOPROTEIN 210"/>
    <property type="match status" value="1"/>
</dbReference>
<keyword evidence="7" id="KW-0325">Glycoprotein</keyword>
<keyword evidence="8" id="KW-0539">Nucleus</keyword>
<dbReference type="InterPro" id="IPR055099">
    <property type="entry name" value="Ig_NUP210_7th"/>
</dbReference>
<dbReference type="InterPro" id="IPR056897">
    <property type="entry name" value="Ig_NUP210_4th"/>
</dbReference>
<keyword evidence="4" id="KW-0732">Signal</keyword>
<dbReference type="InterPro" id="IPR035892">
    <property type="entry name" value="C2_domain_sf"/>
</dbReference>
<keyword evidence="13" id="KW-1185">Reference proteome</keyword>
<dbReference type="GO" id="GO:0005643">
    <property type="term" value="C:nuclear pore"/>
    <property type="evidence" value="ECO:0007669"/>
    <property type="project" value="TreeGrafter"/>
</dbReference>
<feature type="region of interest" description="Disordered" evidence="9">
    <location>
        <begin position="67"/>
        <end position="88"/>
    </location>
</feature>
<evidence type="ECO:0000256" key="5">
    <source>
        <dbReference type="ARBA" id="ARBA00022989"/>
    </source>
</evidence>
<accession>A0A8S1FFM1</accession>
<dbReference type="GO" id="GO:0031965">
    <property type="term" value="C:nuclear membrane"/>
    <property type="evidence" value="ECO:0007669"/>
    <property type="project" value="UniProtKB-SubCell"/>
</dbReference>
<dbReference type="PANTHER" id="PTHR23019">
    <property type="entry name" value="NUCLEAR PORE MEMBRANE GLYCOPROTEIN GP210-RELATED"/>
    <property type="match status" value="1"/>
</dbReference>
<organism evidence="12 13">
    <name type="scientific">Caenorhabditis bovis</name>
    <dbReference type="NCBI Taxonomy" id="2654633"/>
    <lineage>
        <taxon>Eukaryota</taxon>
        <taxon>Metazoa</taxon>
        <taxon>Ecdysozoa</taxon>
        <taxon>Nematoda</taxon>
        <taxon>Chromadorea</taxon>
        <taxon>Rhabditida</taxon>
        <taxon>Rhabditina</taxon>
        <taxon>Rhabditomorpha</taxon>
        <taxon>Rhabditoidea</taxon>
        <taxon>Rhabditidae</taxon>
        <taxon>Peloderinae</taxon>
        <taxon>Caenorhabditis</taxon>
    </lineage>
</organism>
<dbReference type="SMART" id="SM00239">
    <property type="entry name" value="C2"/>
    <property type="match status" value="2"/>
</dbReference>
<gene>
    <name evidence="12" type="ORF">CBOVIS_LOCUS12090</name>
</gene>
<reference evidence="12 13" key="1">
    <citation type="submission" date="2020-04" db="EMBL/GenBank/DDBJ databases">
        <authorList>
            <person name="Laetsch R D."/>
            <person name="Stevens L."/>
            <person name="Kumar S."/>
            <person name="Blaxter L. M."/>
        </authorList>
    </citation>
    <scope>NUCLEOTIDE SEQUENCE [LARGE SCALE GENOMIC DNA]</scope>
</reference>
<dbReference type="FunFam" id="2.60.40.150:FF:000181">
    <property type="entry name" value="Synaptotagmin 4"/>
    <property type="match status" value="1"/>
</dbReference>
<keyword evidence="3 10" id="KW-0812">Transmembrane</keyword>
<dbReference type="PROSITE" id="PS50004">
    <property type="entry name" value="C2"/>
    <property type="match status" value="2"/>
</dbReference>
<dbReference type="InterPro" id="IPR056898">
    <property type="entry name" value="Ig_NUP210_6th"/>
</dbReference>
<dbReference type="Pfam" id="PF26181">
    <property type="entry name" value="Ig_NUP210_13th"/>
    <property type="match status" value="1"/>
</dbReference>
<feature type="transmembrane region" description="Helical" evidence="10">
    <location>
        <begin position="2144"/>
        <end position="2165"/>
    </location>
</feature>
<dbReference type="SUPFAM" id="SSF49562">
    <property type="entry name" value="C2 domain (Calcium/lipid-binding domain, CaLB)"/>
    <property type="match status" value="2"/>
</dbReference>
<evidence type="ECO:0000256" key="8">
    <source>
        <dbReference type="ARBA" id="ARBA00023242"/>
    </source>
</evidence>
<comment type="similarity">
    <text evidence="2">Belongs to the NUP210 family.</text>
</comment>
<dbReference type="OrthoDB" id="361283at2759"/>
<evidence type="ECO:0000256" key="2">
    <source>
        <dbReference type="ARBA" id="ARBA00007313"/>
    </source>
</evidence>
<evidence type="ECO:0000256" key="6">
    <source>
        <dbReference type="ARBA" id="ARBA00023136"/>
    </source>
</evidence>
<dbReference type="InterPro" id="IPR000008">
    <property type="entry name" value="C2_dom"/>
</dbReference>
<evidence type="ECO:0000256" key="4">
    <source>
        <dbReference type="ARBA" id="ARBA00022729"/>
    </source>
</evidence>
<dbReference type="Pfam" id="PF24935">
    <property type="entry name" value="Ig_NUP210_6th"/>
    <property type="match status" value="1"/>
</dbReference>